<name>A0A077WBZ3_9FUNG</name>
<protein>
    <submittedName>
        <fullName evidence="1">Uncharacterized protein</fullName>
    </submittedName>
</protein>
<evidence type="ECO:0000313" key="1">
    <source>
        <dbReference type="EMBL" id="CDS04562.1"/>
    </source>
</evidence>
<dbReference type="OrthoDB" id="2281357at2759"/>
<dbReference type="EMBL" id="LK023315">
    <property type="protein sequence ID" value="CDS04562.1"/>
    <property type="molecule type" value="Genomic_DNA"/>
</dbReference>
<accession>A0A077WBZ3</accession>
<dbReference type="AlphaFoldDB" id="A0A077WBZ3"/>
<proteinExistence type="predicted"/>
<organism evidence="1">
    <name type="scientific">Lichtheimia ramosa</name>
    <dbReference type="NCBI Taxonomy" id="688394"/>
    <lineage>
        <taxon>Eukaryota</taxon>
        <taxon>Fungi</taxon>
        <taxon>Fungi incertae sedis</taxon>
        <taxon>Mucoromycota</taxon>
        <taxon>Mucoromycotina</taxon>
        <taxon>Mucoromycetes</taxon>
        <taxon>Mucorales</taxon>
        <taxon>Lichtheimiaceae</taxon>
        <taxon>Lichtheimia</taxon>
    </lineage>
</organism>
<gene>
    <name evidence="1" type="ORF">LRAMOSA07200</name>
</gene>
<reference evidence="1" key="1">
    <citation type="journal article" date="2014" name="Genome Announc.">
        <title>De novo whole-genome sequence and genome annotation of Lichtheimia ramosa.</title>
        <authorList>
            <person name="Linde J."/>
            <person name="Schwartze V."/>
            <person name="Binder U."/>
            <person name="Lass-Florl C."/>
            <person name="Voigt K."/>
            <person name="Horn F."/>
        </authorList>
    </citation>
    <scope>NUCLEOTIDE SEQUENCE</scope>
    <source>
        <strain evidence="1">JMRC FSU:6197</strain>
    </source>
</reference>
<sequence>MTSNNQLQNRWHGVLKLDRDRNDNWPELHALTIGYLSDALSSENNFDLIIANTLHPILPQLKLIGGIKTGGEDTVVHDVLAPLLDITFTLNTELDHFWANITLDNEHKEYKPDYAASANGLSIFISCMVIS</sequence>